<dbReference type="EMBL" id="ABYS02000004">
    <property type="protein sequence ID" value="EEP21376.1"/>
    <property type="molecule type" value="Genomic_DNA"/>
</dbReference>
<gene>
    <name evidence="2" type="ORF">BIFANG_02736</name>
</gene>
<keyword evidence="3" id="KW-1185">Reference proteome</keyword>
<protein>
    <submittedName>
        <fullName evidence="2">Uncharacterized protein</fullName>
    </submittedName>
</protein>
<evidence type="ECO:0000313" key="3">
    <source>
        <dbReference type="Proteomes" id="UP000006408"/>
    </source>
</evidence>
<proteinExistence type="predicted"/>
<name>C4FEJ5_9BIFI</name>
<organism evidence="2 3">
    <name type="scientific">Bifidobacterium angulatum DSM 20098 = JCM 7096</name>
    <dbReference type="NCBI Taxonomy" id="518635"/>
    <lineage>
        <taxon>Bacteria</taxon>
        <taxon>Bacillati</taxon>
        <taxon>Actinomycetota</taxon>
        <taxon>Actinomycetes</taxon>
        <taxon>Bifidobacteriales</taxon>
        <taxon>Bifidobacteriaceae</taxon>
        <taxon>Bifidobacterium</taxon>
    </lineage>
</organism>
<feature type="region of interest" description="Disordered" evidence="1">
    <location>
        <begin position="18"/>
        <end position="47"/>
    </location>
</feature>
<dbReference type="AlphaFoldDB" id="C4FEJ5"/>
<reference evidence="2" key="1">
    <citation type="submission" date="2009-04" db="EMBL/GenBank/DDBJ databases">
        <authorList>
            <person name="Weinstock G."/>
            <person name="Sodergren E."/>
            <person name="Clifton S."/>
            <person name="Fulton L."/>
            <person name="Fulton B."/>
            <person name="Courtney L."/>
            <person name="Fronick C."/>
            <person name="Harrison M."/>
            <person name="Strong C."/>
            <person name="Farmer C."/>
            <person name="Delahaunty K."/>
            <person name="Markovic C."/>
            <person name="Hall O."/>
            <person name="Minx P."/>
            <person name="Tomlinson C."/>
            <person name="Mitreva M."/>
            <person name="Nelson J."/>
            <person name="Hou S."/>
            <person name="Wollam A."/>
            <person name="Pepin K.H."/>
            <person name="Johnson M."/>
            <person name="Bhonagiri V."/>
            <person name="Nash W.E."/>
            <person name="Warren W."/>
            <person name="Chinwalla A."/>
            <person name="Mardis E.R."/>
            <person name="Wilson R.K."/>
        </authorList>
    </citation>
    <scope>NUCLEOTIDE SEQUENCE [LARGE SCALE GENOMIC DNA]</scope>
    <source>
        <strain evidence="2">DSM 20098</strain>
    </source>
</reference>
<evidence type="ECO:0000256" key="1">
    <source>
        <dbReference type="SAM" id="MobiDB-lite"/>
    </source>
</evidence>
<dbReference type="HOGENOM" id="CLU_3165103_0_0_11"/>
<dbReference type="Proteomes" id="UP000006408">
    <property type="component" value="Unassembled WGS sequence"/>
</dbReference>
<evidence type="ECO:0000313" key="2">
    <source>
        <dbReference type="EMBL" id="EEP21376.1"/>
    </source>
</evidence>
<comment type="caution">
    <text evidence="2">The sequence shown here is derived from an EMBL/GenBank/DDBJ whole genome shotgun (WGS) entry which is preliminary data.</text>
</comment>
<accession>C4FEJ5</accession>
<sequence length="47" mass="5495">MELRDAANFTWFANAERRKPSKYRSTRYCTPHTRQTSQSLPPHGGSR</sequence>